<feature type="region of interest" description="Disordered" evidence="1">
    <location>
        <begin position="122"/>
        <end position="166"/>
    </location>
</feature>
<dbReference type="EMBL" id="JBBDGN010000017">
    <property type="protein sequence ID" value="MEJ1092781.1"/>
    <property type="molecule type" value="Genomic_DNA"/>
</dbReference>
<organism evidence="3 4">
    <name type="scientific">Microbacterium istanbulense</name>
    <dbReference type="NCBI Taxonomy" id="3122049"/>
    <lineage>
        <taxon>Bacteria</taxon>
        <taxon>Bacillati</taxon>
        <taxon>Actinomycetota</taxon>
        <taxon>Actinomycetes</taxon>
        <taxon>Micrococcales</taxon>
        <taxon>Microbacteriaceae</taxon>
        <taxon>Microbacterium</taxon>
    </lineage>
</organism>
<proteinExistence type="predicted"/>
<dbReference type="RefSeq" id="WP_337321686.1">
    <property type="nucleotide sequence ID" value="NZ_JBBDGN010000017.1"/>
</dbReference>
<feature type="compositionally biased region" description="Basic and acidic residues" evidence="1">
    <location>
        <begin position="122"/>
        <end position="144"/>
    </location>
</feature>
<comment type="caution">
    <text evidence="3">The sequence shown here is derived from an EMBL/GenBank/DDBJ whole genome shotgun (WGS) entry which is preliminary data.</text>
</comment>
<evidence type="ECO:0000259" key="2">
    <source>
        <dbReference type="SMART" id="SM00470"/>
    </source>
</evidence>
<dbReference type="InterPro" id="IPR003115">
    <property type="entry name" value="ParB_N"/>
</dbReference>
<dbReference type="Pfam" id="PF02195">
    <property type="entry name" value="ParB_N"/>
    <property type="match status" value="1"/>
</dbReference>
<evidence type="ECO:0000313" key="4">
    <source>
        <dbReference type="Proteomes" id="UP001366085"/>
    </source>
</evidence>
<name>A0ABU8LN80_9MICO</name>
<dbReference type="Gene3D" id="3.90.1530.10">
    <property type="entry name" value="Conserved hypothetical protein from pyrococcus furiosus pfu- 392566-001, ParB domain"/>
    <property type="match status" value="1"/>
</dbReference>
<reference evidence="3 4" key="1">
    <citation type="submission" date="2024-02" db="EMBL/GenBank/DDBJ databases">
        <authorList>
            <person name="Saticioglu I.B."/>
        </authorList>
    </citation>
    <scope>NUCLEOTIDE SEQUENCE [LARGE SCALE GENOMIC DNA]</scope>
    <source>
        <strain evidence="3 4">Mu-43</strain>
    </source>
</reference>
<dbReference type="InterPro" id="IPR036086">
    <property type="entry name" value="ParB/Sulfiredoxin_sf"/>
</dbReference>
<accession>A0ABU8LN80</accession>
<sequence length="357" mass="39852">MARGHLVLEQAIDQIRRGSQYRRDPDEDLDELCGSLERVGILNPPAITEDAVLITGNRRLAAMERLGWRVTPVWVVPDVSDKLSYVLAIRDEQTLQKALKPLEQAELYEELKALYAEDAQRRDAATRFGSPDRDARVSEARDGGAESAPPSGGGKARTQAARAVTGRDSRTMLEQINELRRIAADDTEDPYVRQEAAEALIELNTDGKVNGRYLAVKTAQNLAGIRRAADDSDAPDTVRASARQELQTLEKLERPAEVARESGLALARLTQLRESAAGVERVGWKDADPLLREKHQIRKLVDLLRREHGWWDRFDPSDFGRHAEADQWELVETYIDASAAFLDAARTAREETVDADV</sequence>
<dbReference type="SUPFAM" id="SSF110849">
    <property type="entry name" value="ParB/Sulfiredoxin"/>
    <property type="match status" value="1"/>
</dbReference>
<dbReference type="Proteomes" id="UP001366085">
    <property type="component" value="Unassembled WGS sequence"/>
</dbReference>
<keyword evidence="4" id="KW-1185">Reference proteome</keyword>
<dbReference type="SMART" id="SM00470">
    <property type="entry name" value="ParB"/>
    <property type="match status" value="1"/>
</dbReference>
<evidence type="ECO:0000256" key="1">
    <source>
        <dbReference type="SAM" id="MobiDB-lite"/>
    </source>
</evidence>
<protein>
    <submittedName>
        <fullName evidence="3">ParB N-terminal domain-containing protein</fullName>
    </submittedName>
</protein>
<feature type="domain" description="ParB-like N-terminal" evidence="2">
    <location>
        <begin position="8"/>
        <end position="95"/>
    </location>
</feature>
<gene>
    <name evidence="3" type="ORF">WDU93_13920</name>
</gene>
<evidence type="ECO:0000313" key="3">
    <source>
        <dbReference type="EMBL" id="MEJ1092781.1"/>
    </source>
</evidence>